<sequence>MKLRRQLRAAKAERDALRAEVEPLRNSYSRKWSKTVPSTEGGTSAGSSIKLSTSHLFFLICAATVASTFPTY</sequence>
<keyword evidence="2" id="KW-1185">Reference proteome</keyword>
<accession>A0AAW0J7I3</accession>
<dbReference type="Proteomes" id="UP000237347">
    <property type="component" value="Unassembled WGS sequence"/>
</dbReference>
<dbReference type="EMBL" id="PKMF04000662">
    <property type="protein sequence ID" value="KAK7822552.1"/>
    <property type="molecule type" value="Genomic_DNA"/>
</dbReference>
<comment type="caution">
    <text evidence="1">The sequence shown here is derived from an EMBL/GenBank/DDBJ whole genome shotgun (WGS) entry which is preliminary data.</text>
</comment>
<organism evidence="1 2">
    <name type="scientific">Quercus suber</name>
    <name type="common">Cork oak</name>
    <dbReference type="NCBI Taxonomy" id="58331"/>
    <lineage>
        <taxon>Eukaryota</taxon>
        <taxon>Viridiplantae</taxon>
        <taxon>Streptophyta</taxon>
        <taxon>Embryophyta</taxon>
        <taxon>Tracheophyta</taxon>
        <taxon>Spermatophyta</taxon>
        <taxon>Magnoliopsida</taxon>
        <taxon>eudicotyledons</taxon>
        <taxon>Gunneridae</taxon>
        <taxon>Pentapetalae</taxon>
        <taxon>rosids</taxon>
        <taxon>fabids</taxon>
        <taxon>Fagales</taxon>
        <taxon>Fagaceae</taxon>
        <taxon>Quercus</taxon>
    </lineage>
</organism>
<proteinExistence type="predicted"/>
<evidence type="ECO:0000313" key="1">
    <source>
        <dbReference type="EMBL" id="KAK7822552.1"/>
    </source>
</evidence>
<name>A0AAW0J7I3_QUESU</name>
<evidence type="ECO:0000313" key="2">
    <source>
        <dbReference type="Proteomes" id="UP000237347"/>
    </source>
</evidence>
<gene>
    <name evidence="1" type="ORF">CFP56_036318</name>
</gene>
<dbReference type="AlphaFoldDB" id="A0AAW0J7I3"/>
<protein>
    <submittedName>
        <fullName evidence="1">Uncharacterized protein</fullName>
    </submittedName>
</protein>
<reference evidence="1 2" key="1">
    <citation type="journal article" date="2018" name="Sci. Data">
        <title>The draft genome sequence of cork oak.</title>
        <authorList>
            <person name="Ramos A.M."/>
            <person name="Usie A."/>
            <person name="Barbosa P."/>
            <person name="Barros P.M."/>
            <person name="Capote T."/>
            <person name="Chaves I."/>
            <person name="Simoes F."/>
            <person name="Abreu I."/>
            <person name="Carrasquinho I."/>
            <person name="Faro C."/>
            <person name="Guimaraes J.B."/>
            <person name="Mendonca D."/>
            <person name="Nobrega F."/>
            <person name="Rodrigues L."/>
            <person name="Saibo N.J.M."/>
            <person name="Varela M.C."/>
            <person name="Egas C."/>
            <person name="Matos J."/>
            <person name="Miguel C.M."/>
            <person name="Oliveira M.M."/>
            <person name="Ricardo C.P."/>
            <person name="Goncalves S."/>
        </authorList>
    </citation>
    <scope>NUCLEOTIDE SEQUENCE [LARGE SCALE GENOMIC DNA]</scope>
    <source>
        <strain evidence="2">cv. HL8</strain>
    </source>
</reference>